<dbReference type="GO" id="GO:0009231">
    <property type="term" value="P:riboflavin biosynthetic process"/>
    <property type="evidence" value="ECO:0007669"/>
    <property type="project" value="UniProtKB-UniPathway"/>
</dbReference>
<dbReference type="Pfam" id="PF01872">
    <property type="entry name" value="RibD_C"/>
    <property type="match status" value="1"/>
</dbReference>
<name>A0A1U9JZT6_9BURK</name>
<evidence type="ECO:0000256" key="9">
    <source>
        <dbReference type="ARBA" id="ARBA00022857"/>
    </source>
</evidence>
<evidence type="ECO:0000256" key="10">
    <source>
        <dbReference type="ARBA" id="ARBA00023002"/>
    </source>
</evidence>
<evidence type="ECO:0000256" key="13">
    <source>
        <dbReference type="PIRSR" id="PIRSR006769-1"/>
    </source>
</evidence>
<feature type="binding site" evidence="14">
    <location>
        <position position="186"/>
    </location>
    <ligand>
        <name>substrate</name>
    </ligand>
</feature>
<dbReference type="NCBIfam" id="TIGR00326">
    <property type="entry name" value="eubact_ribD"/>
    <property type="match status" value="1"/>
</dbReference>
<dbReference type="PANTHER" id="PTHR38011:SF7">
    <property type="entry name" value="2,5-DIAMINO-6-RIBOSYLAMINO-4(3H)-PYRIMIDINONE 5'-PHOSPHATE REDUCTASE"/>
    <property type="match status" value="1"/>
</dbReference>
<reference evidence="17 18" key="1">
    <citation type="submission" date="2017-01" db="EMBL/GenBank/DDBJ databases">
        <title>Complete Genome Sequence of Paenalcaligenes hominis, Isolated from a paraplegic Patient with neurogenic bladder.</title>
        <authorList>
            <person name="Mukhopadhyay R."/>
            <person name="Joaquin J."/>
            <person name="Hogue R."/>
            <person name="Kilaru A."/>
            <person name="Jospin G."/>
            <person name="Mars K."/>
            <person name="Eisen J.A."/>
            <person name="Chaturvedi V."/>
        </authorList>
    </citation>
    <scope>NUCLEOTIDE SEQUENCE [LARGE SCALE GENOMIC DNA]</scope>
    <source>
        <strain evidence="17 18">15S00501</strain>
    </source>
</reference>
<comment type="cofactor">
    <cofactor evidence="12 15">
        <name>Zn(2+)</name>
        <dbReference type="ChEBI" id="CHEBI:29105"/>
    </cofactor>
    <text evidence="12 15">Binds 1 zinc ion.</text>
</comment>
<feature type="binding site" evidence="14">
    <location>
        <position position="170"/>
    </location>
    <ligand>
        <name>substrate</name>
    </ligand>
</feature>
<dbReference type="InterPro" id="IPR002125">
    <property type="entry name" value="CMP_dCMP_dom"/>
</dbReference>
<dbReference type="InterPro" id="IPR050765">
    <property type="entry name" value="Riboflavin_Biosynth_HTPR"/>
</dbReference>
<dbReference type="EC" id="3.5.4.26" evidence="12"/>
<evidence type="ECO:0000256" key="14">
    <source>
        <dbReference type="PIRSR" id="PIRSR006769-2"/>
    </source>
</evidence>
<feature type="binding site" evidence="15">
    <location>
        <position position="77"/>
    </location>
    <ligand>
        <name>Zn(2+)</name>
        <dbReference type="ChEBI" id="CHEBI:29105"/>
        <note>catalytic</note>
    </ligand>
</feature>
<comment type="pathway">
    <text evidence="3 12">Cofactor biosynthesis; riboflavin biosynthesis; 5-amino-6-(D-ribitylamino)uracil from GTP: step 3/4.</text>
</comment>
<feature type="binding site" evidence="15">
    <location>
        <position position="86"/>
    </location>
    <ligand>
        <name>Zn(2+)</name>
        <dbReference type="ChEBI" id="CHEBI:29105"/>
        <note>catalytic</note>
    </ligand>
</feature>
<feature type="domain" description="CMP/dCMP-type deaminase" evidence="16">
    <location>
        <begin position="1"/>
        <end position="125"/>
    </location>
</feature>
<dbReference type="PIRSF" id="PIRSF006769">
    <property type="entry name" value="RibD"/>
    <property type="match status" value="1"/>
</dbReference>
<dbReference type="CDD" id="cd01284">
    <property type="entry name" value="Riboflavin_deaminase-reductase"/>
    <property type="match status" value="1"/>
</dbReference>
<dbReference type="EMBL" id="CP019697">
    <property type="protein sequence ID" value="AQS51287.1"/>
    <property type="molecule type" value="Genomic_DNA"/>
</dbReference>
<comment type="pathway">
    <text evidence="2 12">Cofactor biosynthesis; riboflavin biosynthesis; 5-amino-6-(D-ribitylamino)uracil from GTP: step 2/4.</text>
</comment>
<dbReference type="UniPathway" id="UPA00275">
    <property type="reaction ID" value="UER00401"/>
</dbReference>
<dbReference type="GO" id="GO:0008270">
    <property type="term" value="F:zinc ion binding"/>
    <property type="evidence" value="ECO:0007669"/>
    <property type="project" value="InterPro"/>
</dbReference>
<protein>
    <recommendedName>
        <fullName evidence="12">Riboflavin biosynthesis protein RibD</fullName>
    </recommendedName>
    <domain>
        <recommendedName>
            <fullName evidence="12">Diaminohydroxyphosphoribosylaminopyrimidine deaminase</fullName>
            <shortName evidence="12">DRAP deaminase</shortName>
            <ecNumber evidence="12">3.5.4.26</ecNumber>
        </recommendedName>
        <alternativeName>
            <fullName evidence="12">Riboflavin-specific deaminase</fullName>
        </alternativeName>
    </domain>
    <domain>
        <recommendedName>
            <fullName evidence="12">5-amino-6-(5-phosphoribosylamino)uracil reductase</fullName>
            <ecNumber evidence="12">1.1.1.193</ecNumber>
        </recommendedName>
        <alternativeName>
            <fullName evidence="12">HTP reductase</fullName>
        </alternativeName>
    </domain>
</protein>
<feature type="binding site" evidence="14">
    <location>
        <position position="224"/>
    </location>
    <ligand>
        <name>NADP(+)</name>
        <dbReference type="ChEBI" id="CHEBI:58349"/>
    </ligand>
</feature>
<feature type="binding site" evidence="14">
    <location>
        <position position="156"/>
    </location>
    <ligand>
        <name>NADP(+)</name>
        <dbReference type="ChEBI" id="CHEBI:58349"/>
    </ligand>
</feature>
<keyword evidence="8 12" id="KW-0862">Zinc</keyword>
<feature type="binding site" evidence="14">
    <location>
        <position position="202"/>
    </location>
    <ligand>
        <name>NADP(+)</name>
        <dbReference type="ChEBI" id="CHEBI:58349"/>
    </ligand>
</feature>
<evidence type="ECO:0000259" key="16">
    <source>
        <dbReference type="PROSITE" id="PS51747"/>
    </source>
</evidence>
<evidence type="ECO:0000313" key="17">
    <source>
        <dbReference type="EMBL" id="AQS51287.1"/>
    </source>
</evidence>
<comment type="function">
    <text evidence="1 12">Converts 2,5-diamino-6-(ribosylamino)-4(3h)-pyrimidinone 5'-phosphate into 5-amino-6-(ribosylamino)-2,4(1h,3h)-pyrimidinedione 5'-phosphate.</text>
</comment>
<evidence type="ECO:0000256" key="12">
    <source>
        <dbReference type="PIRNR" id="PIRNR006769"/>
    </source>
</evidence>
<dbReference type="Gene3D" id="3.40.430.10">
    <property type="entry name" value="Dihydrofolate Reductase, subunit A"/>
    <property type="match status" value="1"/>
</dbReference>
<evidence type="ECO:0000256" key="5">
    <source>
        <dbReference type="ARBA" id="ARBA00007417"/>
    </source>
</evidence>
<dbReference type="GO" id="GO:0008835">
    <property type="term" value="F:diaminohydroxyphosphoribosylaminopyrimidine deaminase activity"/>
    <property type="evidence" value="ECO:0007669"/>
    <property type="project" value="UniProtKB-EC"/>
</dbReference>
<dbReference type="OrthoDB" id="9800865at2"/>
<dbReference type="GO" id="GO:0008703">
    <property type="term" value="F:5-amino-6-(5-phosphoribosylamino)uracil reductase activity"/>
    <property type="evidence" value="ECO:0007669"/>
    <property type="project" value="UniProtKB-EC"/>
</dbReference>
<comment type="similarity">
    <text evidence="5 12">In the C-terminal section; belongs to the HTP reductase family.</text>
</comment>
<keyword evidence="10 12" id="KW-0560">Oxidoreductase</keyword>
<dbReference type="STRING" id="643674.PAEH1_06495"/>
<feature type="binding site" evidence="14">
    <location>
        <position position="293"/>
    </location>
    <ligand>
        <name>substrate</name>
    </ligand>
</feature>
<evidence type="ECO:0000256" key="2">
    <source>
        <dbReference type="ARBA" id="ARBA00004882"/>
    </source>
</evidence>
<dbReference type="NCBIfam" id="TIGR00227">
    <property type="entry name" value="ribD_Cterm"/>
    <property type="match status" value="1"/>
</dbReference>
<evidence type="ECO:0000256" key="3">
    <source>
        <dbReference type="ARBA" id="ARBA00004910"/>
    </source>
</evidence>
<comment type="catalytic activity">
    <reaction evidence="12">
        <text>2,5-diamino-6-hydroxy-4-(5-phosphoribosylamino)-pyrimidine + H2O + H(+) = 5-amino-6-(5-phospho-D-ribosylamino)uracil + NH4(+)</text>
        <dbReference type="Rhea" id="RHEA:21868"/>
        <dbReference type="ChEBI" id="CHEBI:15377"/>
        <dbReference type="ChEBI" id="CHEBI:15378"/>
        <dbReference type="ChEBI" id="CHEBI:28938"/>
        <dbReference type="ChEBI" id="CHEBI:58453"/>
        <dbReference type="ChEBI" id="CHEBI:58614"/>
        <dbReference type="EC" id="3.5.4.26"/>
    </reaction>
</comment>
<dbReference type="SUPFAM" id="SSF53927">
    <property type="entry name" value="Cytidine deaminase-like"/>
    <property type="match status" value="1"/>
</dbReference>
<evidence type="ECO:0000256" key="4">
    <source>
        <dbReference type="ARBA" id="ARBA00005259"/>
    </source>
</evidence>
<dbReference type="InterPro" id="IPR016192">
    <property type="entry name" value="APOBEC/CMP_deaminase_Zn-bd"/>
</dbReference>
<feature type="active site" description="Proton donor" evidence="13">
    <location>
        <position position="51"/>
    </location>
</feature>
<evidence type="ECO:0000256" key="1">
    <source>
        <dbReference type="ARBA" id="ARBA00002151"/>
    </source>
</evidence>
<evidence type="ECO:0000256" key="8">
    <source>
        <dbReference type="ARBA" id="ARBA00022833"/>
    </source>
</evidence>
<sequence>MHSFFMQQALQAARTALYVTSPNPRVGCVIVINNTVVATGATQPAGGAHAEVMALRAAQQAGYSLAQATVYVTLEPCSHYGRTPPCVQALIQARPKAVVIAMADPNPQVAGQGIAALKQAGIEVLVGIEQEAAFELNIGFVARMVRGRPWLWLKTASSLDGQTALASGQSKWITGPEARQDGQHFRARSCLVLTGIGTCLADNPLLNVRDIPTSRQPIRAVVDSQLRISPDAALFNGDPVWVFTTQSNAQLAAQLADKNAQLITLPATPDGQVDLVYLMHWLGKQQINEVHTEAGAQLNGALWQAGQVDAILSYIAPVILGPGRPLMYLDPLPDLAHARRMEMVETQLVGADVRVQMRHAQHWQQLYTQIQIEEQ</sequence>
<dbReference type="InterPro" id="IPR011549">
    <property type="entry name" value="RibD_C"/>
</dbReference>
<dbReference type="Pfam" id="PF00383">
    <property type="entry name" value="dCMP_cyt_deam_1"/>
    <property type="match status" value="1"/>
</dbReference>
<dbReference type="InterPro" id="IPR024072">
    <property type="entry name" value="DHFR-like_dom_sf"/>
</dbReference>
<dbReference type="Gene3D" id="3.40.140.10">
    <property type="entry name" value="Cytidine Deaminase, domain 2"/>
    <property type="match status" value="1"/>
</dbReference>
<organism evidence="17 18">
    <name type="scientific">Paenalcaligenes hominis</name>
    <dbReference type="NCBI Taxonomy" id="643674"/>
    <lineage>
        <taxon>Bacteria</taxon>
        <taxon>Pseudomonadati</taxon>
        <taxon>Pseudomonadota</taxon>
        <taxon>Betaproteobacteria</taxon>
        <taxon>Burkholderiales</taxon>
        <taxon>Alcaligenaceae</taxon>
        <taxon>Paenalcaligenes</taxon>
    </lineage>
</organism>
<evidence type="ECO:0000256" key="7">
    <source>
        <dbReference type="ARBA" id="ARBA00022723"/>
    </source>
</evidence>
<dbReference type="GO" id="GO:0050661">
    <property type="term" value="F:NADP binding"/>
    <property type="evidence" value="ECO:0007669"/>
    <property type="project" value="InterPro"/>
</dbReference>
<keyword evidence="11" id="KW-0511">Multifunctional enzyme</keyword>
<dbReference type="AlphaFoldDB" id="A0A1U9JZT6"/>
<comment type="catalytic activity">
    <reaction evidence="12">
        <text>5-amino-6-(5-phospho-D-ribitylamino)uracil + NADP(+) = 5-amino-6-(5-phospho-D-ribosylamino)uracil + NADPH + H(+)</text>
        <dbReference type="Rhea" id="RHEA:17845"/>
        <dbReference type="ChEBI" id="CHEBI:15378"/>
        <dbReference type="ChEBI" id="CHEBI:57783"/>
        <dbReference type="ChEBI" id="CHEBI:58349"/>
        <dbReference type="ChEBI" id="CHEBI:58421"/>
        <dbReference type="ChEBI" id="CHEBI:58453"/>
        <dbReference type="EC" id="1.1.1.193"/>
    </reaction>
</comment>
<evidence type="ECO:0000256" key="11">
    <source>
        <dbReference type="ARBA" id="ARBA00023268"/>
    </source>
</evidence>
<evidence type="ECO:0000256" key="6">
    <source>
        <dbReference type="ARBA" id="ARBA00022619"/>
    </source>
</evidence>
<dbReference type="PANTHER" id="PTHR38011">
    <property type="entry name" value="DIHYDROFOLATE REDUCTASE FAMILY PROTEIN (AFU_ORTHOLOGUE AFUA_8G06820)"/>
    <property type="match status" value="1"/>
</dbReference>
<feature type="binding site" evidence="14">
    <location>
        <begin position="295"/>
        <end position="301"/>
    </location>
    <ligand>
        <name>NADP(+)</name>
        <dbReference type="ChEBI" id="CHEBI:58349"/>
    </ligand>
</feature>
<dbReference type="KEGG" id="phn:PAEH1_06495"/>
<keyword evidence="6 12" id="KW-0686">Riboflavin biosynthesis</keyword>
<dbReference type="EC" id="1.1.1.193" evidence="12"/>
<dbReference type="PROSITE" id="PS51747">
    <property type="entry name" value="CYT_DCMP_DEAMINASES_2"/>
    <property type="match status" value="1"/>
</dbReference>
<dbReference type="PROSITE" id="PS00903">
    <property type="entry name" value="CYT_DCMP_DEAMINASES_1"/>
    <property type="match status" value="1"/>
</dbReference>
<dbReference type="InterPro" id="IPR016193">
    <property type="entry name" value="Cytidine_deaminase-like"/>
</dbReference>
<accession>A0A1U9JZT6</accession>
<evidence type="ECO:0000313" key="18">
    <source>
        <dbReference type="Proteomes" id="UP000189369"/>
    </source>
</evidence>
<proteinExistence type="inferred from homology"/>
<dbReference type="InterPro" id="IPR004794">
    <property type="entry name" value="Eubact_RibD"/>
</dbReference>
<dbReference type="InterPro" id="IPR002734">
    <property type="entry name" value="RibDG_C"/>
</dbReference>
<comment type="similarity">
    <text evidence="4 12">In the N-terminal section; belongs to the cytidine and deoxycytidylate deaminase family.</text>
</comment>
<keyword evidence="7 12" id="KW-0479">Metal-binding</keyword>
<dbReference type="SUPFAM" id="SSF53597">
    <property type="entry name" value="Dihydrofolate reductase-like"/>
    <property type="match status" value="1"/>
</dbReference>
<gene>
    <name evidence="17" type="ORF">PAEH1_06495</name>
</gene>
<keyword evidence="9 12" id="KW-0521">NADP</keyword>
<feature type="binding site" evidence="15">
    <location>
        <position position="49"/>
    </location>
    <ligand>
        <name>Zn(2+)</name>
        <dbReference type="ChEBI" id="CHEBI:29105"/>
        <note>catalytic</note>
    </ligand>
</feature>
<feature type="binding site" evidence="14">
    <location>
        <position position="198"/>
    </location>
    <ligand>
        <name>NADP(+)</name>
        <dbReference type="ChEBI" id="CHEBI:58349"/>
    </ligand>
</feature>
<dbReference type="Proteomes" id="UP000189369">
    <property type="component" value="Chromosome"/>
</dbReference>
<feature type="binding site" evidence="14">
    <location>
        <position position="172"/>
    </location>
    <ligand>
        <name>NADP(+)</name>
        <dbReference type="ChEBI" id="CHEBI:58349"/>
    </ligand>
</feature>
<keyword evidence="12" id="KW-0378">Hydrolase</keyword>
<evidence type="ECO:0000256" key="15">
    <source>
        <dbReference type="PIRSR" id="PIRSR006769-3"/>
    </source>
</evidence>
<feature type="binding site" evidence="14">
    <location>
        <position position="209"/>
    </location>
    <ligand>
        <name>substrate</name>
    </ligand>
</feature>
<feature type="binding site" evidence="14">
    <location>
        <position position="206"/>
    </location>
    <ligand>
        <name>substrate</name>
    </ligand>
</feature>